<dbReference type="STRING" id="41688.A0A2N3NB28"/>
<comment type="caution">
    <text evidence="11">The sequence shown here is derived from an EMBL/GenBank/DDBJ whole genome shotgun (WGS) entry which is preliminary data.</text>
</comment>
<comment type="catalytic activity">
    <reaction evidence="5">
        <text>octanoyl-[ACP] + L-lysyl-[protein] = N(6)-octanoyl-L-lysyl-[protein] + holo-[ACP] + H(+)</text>
        <dbReference type="Rhea" id="RHEA:17665"/>
        <dbReference type="Rhea" id="RHEA-COMP:9636"/>
        <dbReference type="Rhea" id="RHEA-COMP:9685"/>
        <dbReference type="Rhea" id="RHEA-COMP:9752"/>
        <dbReference type="Rhea" id="RHEA-COMP:9928"/>
        <dbReference type="ChEBI" id="CHEBI:15378"/>
        <dbReference type="ChEBI" id="CHEBI:29969"/>
        <dbReference type="ChEBI" id="CHEBI:64479"/>
        <dbReference type="ChEBI" id="CHEBI:78463"/>
        <dbReference type="ChEBI" id="CHEBI:78809"/>
        <dbReference type="EC" id="2.3.1.181"/>
    </reaction>
</comment>
<dbReference type="Pfam" id="PF21948">
    <property type="entry name" value="LplA-B_cat"/>
    <property type="match status" value="1"/>
</dbReference>
<feature type="region of interest" description="Disordered" evidence="9">
    <location>
        <begin position="1"/>
        <end position="39"/>
    </location>
</feature>
<dbReference type="GO" id="GO:0033819">
    <property type="term" value="F:lipoyl(octanoyl) transferase activity"/>
    <property type="evidence" value="ECO:0007669"/>
    <property type="project" value="UniProtKB-EC"/>
</dbReference>
<protein>
    <recommendedName>
        <fullName evidence="5">Octanoyltransferase</fullName>
        <ecNumber evidence="5">2.3.1.181</ecNumber>
    </recommendedName>
</protein>
<name>A0A2N3NB28_9PEZI</name>
<proteinExistence type="inferred from homology"/>
<keyword evidence="12" id="KW-1185">Reference proteome</keyword>
<feature type="binding site" evidence="7">
    <location>
        <begin position="145"/>
        <end position="147"/>
    </location>
    <ligand>
        <name>substrate</name>
    </ligand>
</feature>
<evidence type="ECO:0000313" key="12">
    <source>
        <dbReference type="Proteomes" id="UP000233524"/>
    </source>
</evidence>
<sequence>MLPTPTYTLGRRQRSLTPDQHRTLSAPLTVRQPWSPPDAEPITFTPDVLHSLRGGLTTYHGPGQLVLWPVTDLRSPHHPHFSVRAYASLLEDTTAFLLRSRFGIATFRDEDNPGVWVRSDDPSRGPDRKIAALGIHLRRHITTLGLALNITLPTKGSTEVNPWARFTPCGIPDRDVTSVAAEVGADPANVAVSENVKQELDPEAIARAWGQEFKRRLEAGG</sequence>
<comment type="pathway">
    <text evidence="1 5">Protein modification; protein lipoylation via endogenous pathway; protein N(6)-(lipoyl)lysine from octanoyl-[acyl-carrier-protein]: step 1/2.</text>
</comment>
<dbReference type="NCBIfam" id="TIGR00214">
    <property type="entry name" value="lipB"/>
    <property type="match status" value="1"/>
</dbReference>
<evidence type="ECO:0000256" key="5">
    <source>
        <dbReference type="PIRNR" id="PIRNR016262"/>
    </source>
</evidence>
<feature type="domain" description="BPL/LPL catalytic" evidence="10">
    <location>
        <begin position="1"/>
        <end position="213"/>
    </location>
</feature>
<dbReference type="Proteomes" id="UP000233524">
    <property type="component" value="Unassembled WGS sequence"/>
</dbReference>
<dbReference type="EC" id="2.3.1.181" evidence="5"/>
<evidence type="ECO:0000256" key="8">
    <source>
        <dbReference type="PIRSR" id="PIRSR016262-3"/>
    </source>
</evidence>
<dbReference type="PROSITE" id="PS51733">
    <property type="entry name" value="BPL_LPL_CATALYTIC"/>
    <property type="match status" value="1"/>
</dbReference>
<evidence type="ECO:0000256" key="6">
    <source>
        <dbReference type="PIRSR" id="PIRSR016262-1"/>
    </source>
</evidence>
<evidence type="ECO:0000256" key="4">
    <source>
        <dbReference type="ARBA" id="ARBA00023315"/>
    </source>
</evidence>
<dbReference type="AlphaFoldDB" id="A0A2N3NB28"/>
<dbReference type="PANTHER" id="PTHR10993">
    <property type="entry name" value="OCTANOYLTRANSFERASE"/>
    <property type="match status" value="1"/>
</dbReference>
<evidence type="ECO:0000256" key="9">
    <source>
        <dbReference type="SAM" id="MobiDB-lite"/>
    </source>
</evidence>
<feature type="active site" description="Acyl-thioester intermediate" evidence="6">
    <location>
        <position position="169"/>
    </location>
</feature>
<evidence type="ECO:0000313" key="11">
    <source>
        <dbReference type="EMBL" id="PKS09607.1"/>
    </source>
</evidence>
<dbReference type="OrthoDB" id="19908at2759"/>
<dbReference type="InterPro" id="IPR004143">
    <property type="entry name" value="BPL_LPL_catalytic"/>
</dbReference>
<dbReference type="PIRSF" id="PIRSF016262">
    <property type="entry name" value="LPLase"/>
    <property type="match status" value="1"/>
</dbReference>
<dbReference type="InterPro" id="IPR000544">
    <property type="entry name" value="Octanoyltransferase"/>
</dbReference>
<evidence type="ECO:0000256" key="7">
    <source>
        <dbReference type="PIRSR" id="PIRSR016262-2"/>
    </source>
</evidence>
<evidence type="ECO:0000259" key="10">
    <source>
        <dbReference type="PROSITE" id="PS51733"/>
    </source>
</evidence>
<comment type="similarity">
    <text evidence="2 5">Belongs to the LipB family.</text>
</comment>
<dbReference type="Gene3D" id="3.30.930.10">
    <property type="entry name" value="Bira Bifunctional Protein, Domain 2"/>
    <property type="match status" value="1"/>
</dbReference>
<keyword evidence="4 5" id="KW-0012">Acyltransferase</keyword>
<dbReference type="InterPro" id="IPR045864">
    <property type="entry name" value="aa-tRNA-synth_II/BPL/LPL"/>
</dbReference>
<comment type="function">
    <text evidence="5">Catalyzes the transfer of endogenously produced octanoic acid from octanoyl-acyl-carrier-protein onto the lipoyl domains of lipoate-dependent enzymes. Lipoyl-ACP can also act as a substrate although octanoyl-ACP is likely to be the physiological substrate.</text>
</comment>
<feature type="binding site" evidence="7">
    <location>
        <begin position="132"/>
        <end position="134"/>
    </location>
    <ligand>
        <name>substrate</name>
    </ligand>
</feature>
<reference evidence="11 12" key="1">
    <citation type="journal article" date="2017" name="G3 (Bethesda)">
        <title>First Draft Genome Sequence of the Pathogenic Fungus Lomentospora prolificans (Formerly Scedosporium prolificans).</title>
        <authorList>
            <person name="Luo R."/>
            <person name="Zimin A."/>
            <person name="Workman R."/>
            <person name="Fan Y."/>
            <person name="Pertea G."/>
            <person name="Grossman N."/>
            <person name="Wear M.P."/>
            <person name="Jia B."/>
            <person name="Miller H."/>
            <person name="Casadevall A."/>
            <person name="Timp W."/>
            <person name="Zhang S.X."/>
            <person name="Salzberg S.L."/>
        </authorList>
    </citation>
    <scope>NUCLEOTIDE SEQUENCE [LARGE SCALE GENOMIC DNA]</scope>
    <source>
        <strain evidence="11 12">JHH-5317</strain>
    </source>
</reference>
<evidence type="ECO:0000256" key="3">
    <source>
        <dbReference type="ARBA" id="ARBA00022679"/>
    </source>
</evidence>
<dbReference type="EMBL" id="NLAX01000010">
    <property type="protein sequence ID" value="PKS09607.1"/>
    <property type="molecule type" value="Genomic_DNA"/>
</dbReference>
<gene>
    <name evidence="11" type="ORF">jhhlp_004225</name>
</gene>
<feature type="site" description="Lowers pKa of active site Cys" evidence="8">
    <location>
        <position position="129"/>
    </location>
</feature>
<dbReference type="InParanoid" id="A0A2N3NB28"/>
<dbReference type="UniPathway" id="UPA00538">
    <property type="reaction ID" value="UER00592"/>
</dbReference>
<dbReference type="VEuPathDB" id="FungiDB:jhhlp_004225"/>
<dbReference type="SUPFAM" id="SSF55681">
    <property type="entry name" value="Class II aaRS and biotin synthetases"/>
    <property type="match status" value="1"/>
</dbReference>
<organism evidence="11 12">
    <name type="scientific">Lomentospora prolificans</name>
    <dbReference type="NCBI Taxonomy" id="41688"/>
    <lineage>
        <taxon>Eukaryota</taxon>
        <taxon>Fungi</taxon>
        <taxon>Dikarya</taxon>
        <taxon>Ascomycota</taxon>
        <taxon>Pezizomycotina</taxon>
        <taxon>Sordariomycetes</taxon>
        <taxon>Hypocreomycetidae</taxon>
        <taxon>Microascales</taxon>
        <taxon>Microascaceae</taxon>
        <taxon>Lomentospora</taxon>
    </lineage>
</organism>
<feature type="binding site" evidence="7">
    <location>
        <begin position="53"/>
        <end position="60"/>
    </location>
    <ligand>
        <name>substrate</name>
    </ligand>
</feature>
<accession>A0A2N3NB28</accession>
<evidence type="ECO:0000256" key="2">
    <source>
        <dbReference type="ARBA" id="ARBA00007907"/>
    </source>
</evidence>
<dbReference type="GO" id="GO:0009249">
    <property type="term" value="P:protein lipoylation"/>
    <property type="evidence" value="ECO:0007669"/>
    <property type="project" value="InterPro"/>
</dbReference>
<evidence type="ECO:0000256" key="1">
    <source>
        <dbReference type="ARBA" id="ARBA00004821"/>
    </source>
</evidence>
<keyword evidence="3 5" id="KW-0808">Transferase</keyword>
<dbReference type="PANTHER" id="PTHR10993:SF7">
    <property type="entry name" value="LIPOYLTRANSFERASE 2, MITOCHONDRIAL-RELATED"/>
    <property type="match status" value="1"/>
</dbReference>